<dbReference type="EMBL" id="QJKI01000002">
    <property type="protein sequence ID" value="PXX81386.1"/>
    <property type="molecule type" value="Genomic_DNA"/>
</dbReference>
<evidence type="ECO:0000256" key="1">
    <source>
        <dbReference type="ARBA" id="ARBA00022801"/>
    </source>
</evidence>
<evidence type="ECO:0000259" key="2">
    <source>
        <dbReference type="Pfam" id="PF00857"/>
    </source>
</evidence>
<dbReference type="OrthoDB" id="9781985at2"/>
<dbReference type="InterPro" id="IPR050272">
    <property type="entry name" value="Isochorismatase-like_hydrls"/>
</dbReference>
<dbReference type="Gene3D" id="3.40.50.850">
    <property type="entry name" value="Isochorismatase-like"/>
    <property type="match status" value="1"/>
</dbReference>
<dbReference type="Pfam" id="PF00857">
    <property type="entry name" value="Isochorismatase"/>
    <property type="match status" value="1"/>
</dbReference>
<evidence type="ECO:0000313" key="3">
    <source>
        <dbReference type="EMBL" id="PXX81386.1"/>
    </source>
</evidence>
<keyword evidence="4" id="KW-1185">Reference proteome</keyword>
<dbReference type="GO" id="GO:0016787">
    <property type="term" value="F:hydrolase activity"/>
    <property type="evidence" value="ECO:0007669"/>
    <property type="project" value="UniProtKB-KW"/>
</dbReference>
<dbReference type="InterPro" id="IPR000868">
    <property type="entry name" value="Isochorismatase-like_dom"/>
</dbReference>
<evidence type="ECO:0000313" key="4">
    <source>
        <dbReference type="Proteomes" id="UP000247555"/>
    </source>
</evidence>
<dbReference type="InterPro" id="IPR036380">
    <property type="entry name" value="Isochorismatase-like_sf"/>
</dbReference>
<sequence length="187" mass="20511">MPAADTALLLIDVQQSFTVRPYWDAQDVPAFLAACNTLIAGCLKRRVPIVRVFHVEDDGAFALASGLVRPLDGLMAFAEQARIDKHVHNAFTDTGLDRWLRGRGIRRVLIAGIRSEQCCETSARVASDLGYEVDFVSPATLTFAMRHPLSGAHYSAADIRARTELVLAERFAQVCSVEQALARLDAD</sequence>
<organism evidence="3 4">
    <name type="scientific">Rivihabitans pingtungensis</name>
    <dbReference type="NCBI Taxonomy" id="1054498"/>
    <lineage>
        <taxon>Bacteria</taxon>
        <taxon>Pseudomonadati</taxon>
        <taxon>Pseudomonadota</taxon>
        <taxon>Betaproteobacteria</taxon>
        <taxon>Neisseriales</taxon>
        <taxon>Aquaspirillaceae</taxon>
        <taxon>Rivihabitans</taxon>
    </lineage>
</organism>
<dbReference type="PANTHER" id="PTHR43540">
    <property type="entry name" value="PEROXYUREIDOACRYLATE/UREIDOACRYLATE AMIDOHYDROLASE-RELATED"/>
    <property type="match status" value="1"/>
</dbReference>
<name>A0A318L0E0_9NEIS</name>
<gene>
    <name evidence="3" type="ORF">DFR34_102226</name>
</gene>
<dbReference type="SUPFAM" id="SSF52499">
    <property type="entry name" value="Isochorismatase-like hydrolases"/>
    <property type="match status" value="1"/>
</dbReference>
<keyword evidence="1" id="KW-0378">Hydrolase</keyword>
<dbReference type="RefSeq" id="WP_110389686.1">
    <property type="nucleotide sequence ID" value="NZ_QJKI01000002.1"/>
</dbReference>
<accession>A0A318L0E0</accession>
<comment type="caution">
    <text evidence="3">The sequence shown here is derived from an EMBL/GenBank/DDBJ whole genome shotgun (WGS) entry which is preliminary data.</text>
</comment>
<dbReference type="Proteomes" id="UP000247555">
    <property type="component" value="Unassembled WGS sequence"/>
</dbReference>
<reference evidence="3 4" key="1">
    <citation type="submission" date="2018-05" db="EMBL/GenBank/DDBJ databases">
        <title>Genomic Encyclopedia of Type Strains, Phase IV (KMG-IV): sequencing the most valuable type-strain genomes for metagenomic binning, comparative biology and taxonomic classification.</title>
        <authorList>
            <person name="Goeker M."/>
        </authorList>
    </citation>
    <scope>NUCLEOTIDE SEQUENCE [LARGE SCALE GENOMIC DNA]</scope>
    <source>
        <strain evidence="3 4">DSM 29661</strain>
    </source>
</reference>
<feature type="domain" description="Isochorismatase-like" evidence="2">
    <location>
        <begin position="6"/>
        <end position="144"/>
    </location>
</feature>
<dbReference type="PANTHER" id="PTHR43540:SF6">
    <property type="entry name" value="ISOCHORISMATASE-LIKE DOMAIN-CONTAINING PROTEIN"/>
    <property type="match status" value="1"/>
</dbReference>
<dbReference type="AlphaFoldDB" id="A0A318L0E0"/>
<protein>
    <submittedName>
        <fullName evidence="3">Nicotinamidase-related amidase</fullName>
    </submittedName>
</protein>
<proteinExistence type="predicted"/>